<evidence type="ECO:0000256" key="1">
    <source>
        <dbReference type="SAM" id="MobiDB-lite"/>
    </source>
</evidence>
<keyword evidence="3" id="KW-1185">Reference proteome</keyword>
<evidence type="ECO:0008006" key="4">
    <source>
        <dbReference type="Google" id="ProtNLM"/>
    </source>
</evidence>
<name>A0A0M2UVY3_9BACT</name>
<evidence type="ECO:0000313" key="3">
    <source>
        <dbReference type="Proteomes" id="UP000034954"/>
    </source>
</evidence>
<organism evidence="2 3">
    <name type="scientific">Candidatus Brocadia fulgida</name>
    <dbReference type="NCBI Taxonomy" id="380242"/>
    <lineage>
        <taxon>Bacteria</taxon>
        <taxon>Pseudomonadati</taxon>
        <taxon>Planctomycetota</taxon>
        <taxon>Candidatus Brocadiia</taxon>
        <taxon>Candidatus Brocadiales</taxon>
        <taxon>Candidatus Brocadiaceae</taxon>
        <taxon>Candidatus Brocadia</taxon>
    </lineage>
</organism>
<comment type="caution">
    <text evidence="2">The sequence shown here is derived from an EMBL/GenBank/DDBJ whole genome shotgun (WGS) entry which is preliminary data.</text>
</comment>
<dbReference type="AlphaFoldDB" id="A0A0M2UVY3"/>
<proteinExistence type="predicted"/>
<sequence length="152" mass="16967">MRKNIGMVLFFAFVTSFCVNESFADKGVKTEGAAGKEKAEGSHGKDKGAIEEGAGKDSTGRSQKKVEKRLNDLTAKLNLNAEQQNQIKEILIKSREDHMAAWAETKIKLKEVRRKAHAQIETLLTADQKEKFKGICKASEAQKQEEDIDEDE</sequence>
<accession>A0A0M2UVY3</accession>
<protein>
    <recommendedName>
        <fullName evidence="4">LTXXQ motif protein</fullName>
    </recommendedName>
</protein>
<dbReference type="Proteomes" id="UP000034954">
    <property type="component" value="Unassembled WGS sequence"/>
</dbReference>
<gene>
    <name evidence="2" type="ORF">BROFUL_01278</name>
</gene>
<feature type="region of interest" description="Disordered" evidence="1">
    <location>
        <begin position="31"/>
        <end position="65"/>
    </location>
</feature>
<evidence type="ECO:0000313" key="2">
    <source>
        <dbReference type="EMBL" id="KKO20007.1"/>
    </source>
</evidence>
<reference evidence="2 3" key="1">
    <citation type="journal article" date="2013" name="BMC Microbiol.">
        <title>Identification of the type II cytochrome c maturation pathway in anammox bacteria by comparative genomics.</title>
        <authorList>
            <person name="Ferousi C."/>
            <person name="Speth D.R."/>
            <person name="Reimann J."/>
            <person name="Op den Camp H.J."/>
            <person name="Allen J.W."/>
            <person name="Keltjens J.T."/>
            <person name="Jetten M.S."/>
        </authorList>
    </citation>
    <scope>NUCLEOTIDE SEQUENCE [LARGE SCALE GENOMIC DNA]</scope>
    <source>
        <strain evidence="2">RU1</strain>
    </source>
</reference>
<dbReference type="EMBL" id="LAQJ01000136">
    <property type="protein sequence ID" value="KKO20007.1"/>
    <property type="molecule type" value="Genomic_DNA"/>
</dbReference>